<keyword evidence="2" id="KW-0808">Transferase</keyword>
<accession>V6DIJ2</accession>
<dbReference type="GO" id="GO:0032259">
    <property type="term" value="P:methylation"/>
    <property type="evidence" value="ECO:0007669"/>
    <property type="project" value="UniProtKB-KW"/>
</dbReference>
<dbReference type="InterPro" id="IPR053188">
    <property type="entry name" value="FkbM_Methyltransferase"/>
</dbReference>
<dbReference type="PANTHER" id="PTHR36973:SF4">
    <property type="entry name" value="NODULATION PROTEIN"/>
    <property type="match status" value="1"/>
</dbReference>
<dbReference type="eggNOG" id="COG0275">
    <property type="taxonomic scope" value="Bacteria"/>
</dbReference>
<gene>
    <name evidence="2" type="primary">noeI_1</name>
    <name evidence="2" type="ORF">BABL1_gene_267</name>
</gene>
<dbReference type="EMBL" id="HG793133">
    <property type="protein sequence ID" value="CDK30748.1"/>
    <property type="molecule type" value="Genomic_DNA"/>
</dbReference>
<keyword evidence="3" id="KW-1185">Reference proteome</keyword>
<protein>
    <submittedName>
        <fullName evidence="2">Methyltransferase FkbM family</fullName>
    </submittedName>
</protein>
<dbReference type="Gene3D" id="3.40.50.150">
    <property type="entry name" value="Vaccinia Virus protein VP39"/>
    <property type="match status" value="1"/>
</dbReference>
<dbReference type="OrthoDB" id="9814604at2"/>
<dbReference type="PANTHER" id="PTHR36973">
    <property type="entry name" value="SLL1456 PROTEIN-RELATED"/>
    <property type="match status" value="1"/>
</dbReference>
<dbReference type="GO" id="GO:0008171">
    <property type="term" value="F:O-methyltransferase activity"/>
    <property type="evidence" value="ECO:0007669"/>
    <property type="project" value="TreeGrafter"/>
</dbReference>
<evidence type="ECO:0000259" key="1">
    <source>
        <dbReference type="Pfam" id="PF05050"/>
    </source>
</evidence>
<organism evidence="2 3">
    <name type="scientific">Candidatus Babela massiliensis</name>
    <dbReference type="NCBI Taxonomy" id="673862"/>
    <lineage>
        <taxon>Bacteria</taxon>
        <taxon>Candidatus Babelota</taxon>
        <taxon>Candidatus Babeliae</taxon>
        <taxon>Candidatus Babeliales</taxon>
        <taxon>Candidatus Babeliaceae</taxon>
        <taxon>Candidatus Babela</taxon>
    </lineage>
</organism>
<dbReference type="InterPro" id="IPR029063">
    <property type="entry name" value="SAM-dependent_MTases_sf"/>
</dbReference>
<dbReference type="AlphaFoldDB" id="V6DIJ2"/>
<dbReference type="Proteomes" id="UP000018769">
    <property type="component" value="Chromosome I"/>
</dbReference>
<dbReference type="Pfam" id="PF05050">
    <property type="entry name" value="Methyltransf_21"/>
    <property type="match status" value="1"/>
</dbReference>
<evidence type="ECO:0000313" key="2">
    <source>
        <dbReference type="EMBL" id="CDK30748.1"/>
    </source>
</evidence>
<dbReference type="NCBIfam" id="TIGR01444">
    <property type="entry name" value="fkbM_fam"/>
    <property type="match status" value="1"/>
</dbReference>
<dbReference type="KEGG" id="dpb:BABL1_gene_267"/>
<reference evidence="2 3" key="1">
    <citation type="journal article" date="2015" name="Biol. Direct">
        <title>Babela massiliensis, a representative of a widespread bacterial phylum with unusual adaptations to parasitism in amoebae.</title>
        <authorList>
            <person name="Pagnier I."/>
            <person name="Yutin N."/>
            <person name="Croce O."/>
            <person name="Makarova K.S."/>
            <person name="Wolf Y.I."/>
            <person name="Benamar S."/>
            <person name="Raoult D."/>
            <person name="Koonin E.V."/>
            <person name="La Scola B."/>
        </authorList>
    </citation>
    <scope>NUCLEOTIDE SEQUENCE [LARGE SCALE GENOMIC DNA]</scope>
    <source>
        <strain evidence="3">BABL1</strain>
    </source>
</reference>
<evidence type="ECO:0000313" key="3">
    <source>
        <dbReference type="Proteomes" id="UP000018769"/>
    </source>
</evidence>
<sequence length="238" mass="27191">MLLRCVLIIILGFLTLTTSLFSEVVTYTENNILELVKKYIPNAPVILEAGAHKGEDTVVMSKTWPQGMIHAFEPLPKSYQILKNTTQDFANVKCHPYALSDKIGKANFYVCVTGEGASSLLAPKPILDPYMIFDLMPVVVDCTILDEWAKQNKVDHIDFMWLDMEGAELIALKSSREILSTVKAIYTEVNFQEFREGNCYYQDIKLFLEQEGFKEVWGHYWGSGNFEKWQGNVLFVRN</sequence>
<name>V6DIJ2_9BACT</name>
<feature type="domain" description="Methyltransferase FkbM" evidence="1">
    <location>
        <begin position="49"/>
        <end position="214"/>
    </location>
</feature>
<keyword evidence="2" id="KW-0489">Methyltransferase</keyword>
<dbReference type="RefSeq" id="WP_023792373.1">
    <property type="nucleotide sequence ID" value="NC_023003.1"/>
</dbReference>
<dbReference type="HOGENOM" id="CLU_068034_3_2_7"/>
<dbReference type="InterPro" id="IPR006342">
    <property type="entry name" value="FkbM_mtfrase"/>
</dbReference>
<proteinExistence type="predicted"/>
<dbReference type="STRING" id="673862.BABL1_gene_267"/>
<dbReference type="SUPFAM" id="SSF53335">
    <property type="entry name" value="S-adenosyl-L-methionine-dependent methyltransferases"/>
    <property type="match status" value="1"/>
</dbReference>